<dbReference type="CDD" id="cd16461">
    <property type="entry name" value="RING-H2_EL5-like"/>
    <property type="match status" value="1"/>
</dbReference>
<feature type="domain" description="RING-type" evidence="7">
    <location>
        <begin position="104"/>
        <end position="146"/>
    </location>
</feature>
<dbReference type="PANTHER" id="PTHR45798">
    <property type="entry name" value="RING-H2 FINGER PROTEIN ATL61-RELATED-RELATED"/>
    <property type="match status" value="1"/>
</dbReference>
<keyword evidence="6" id="KW-0472">Membrane</keyword>
<protein>
    <recommendedName>
        <fullName evidence="7">RING-type domain-containing protein</fullName>
    </recommendedName>
</protein>
<dbReference type="Gene3D" id="3.30.40.10">
    <property type="entry name" value="Zinc/RING finger domain, C3HC4 (zinc finger)"/>
    <property type="match status" value="1"/>
</dbReference>
<reference evidence="9 11" key="3">
    <citation type="submission" date="2017-11" db="EMBL/GenBank/DDBJ databases">
        <title>De-novo sequencing of pomegranate (Punica granatum L.) genome.</title>
        <authorList>
            <person name="Akparov Z."/>
            <person name="Amiraslanov A."/>
            <person name="Hajiyeva S."/>
            <person name="Abbasov M."/>
            <person name="Kaur K."/>
            <person name="Hamwieh A."/>
            <person name="Solovyev V."/>
            <person name="Salamov A."/>
            <person name="Braich B."/>
            <person name="Kosarev P."/>
            <person name="Mahmoud A."/>
            <person name="Hajiyev E."/>
            <person name="Babayeva S."/>
            <person name="Izzatullayeva V."/>
            <person name="Mammadov A."/>
            <person name="Mammadov A."/>
            <person name="Sharifova S."/>
            <person name="Ojaghi J."/>
            <person name="Eynullazada K."/>
            <person name="Bayramov B."/>
            <person name="Abdulazimova A."/>
            <person name="Shahmuradov I."/>
        </authorList>
    </citation>
    <scope>NUCLEOTIDE SEQUENCE [LARGE SCALE GENOMIC DNA]</scope>
    <source>
        <strain evidence="9">AG2017</strain>
        <strain evidence="11">cv. AG2017</strain>
        <tissue evidence="9">Leaf</tissue>
    </source>
</reference>
<dbReference type="PROSITE" id="PS50089">
    <property type="entry name" value="ZF_RING_2"/>
    <property type="match status" value="1"/>
</dbReference>
<gene>
    <name evidence="8" type="ORF">CDL15_Pgr007193</name>
    <name evidence="9" type="ORF">CRG98_007923</name>
</gene>
<dbReference type="GO" id="GO:0008270">
    <property type="term" value="F:zinc ion binding"/>
    <property type="evidence" value="ECO:0007669"/>
    <property type="project" value="UniProtKB-KW"/>
</dbReference>
<evidence type="ECO:0000256" key="6">
    <source>
        <dbReference type="SAM" id="Phobius"/>
    </source>
</evidence>
<evidence type="ECO:0000256" key="3">
    <source>
        <dbReference type="ARBA" id="ARBA00022833"/>
    </source>
</evidence>
<dbReference type="SUPFAM" id="SSF57850">
    <property type="entry name" value="RING/U-box"/>
    <property type="match status" value="1"/>
</dbReference>
<dbReference type="InterPro" id="IPR001841">
    <property type="entry name" value="Znf_RING"/>
</dbReference>
<evidence type="ECO:0000313" key="10">
    <source>
        <dbReference type="Proteomes" id="UP000197138"/>
    </source>
</evidence>
<evidence type="ECO:0000256" key="2">
    <source>
        <dbReference type="ARBA" id="ARBA00022771"/>
    </source>
</evidence>
<evidence type="ECO:0000256" key="5">
    <source>
        <dbReference type="SAM" id="MobiDB-lite"/>
    </source>
</evidence>
<dbReference type="InterPro" id="IPR013083">
    <property type="entry name" value="Znf_RING/FYVE/PHD"/>
</dbReference>
<dbReference type="Proteomes" id="UP000197138">
    <property type="component" value="Unassembled WGS sequence"/>
</dbReference>
<comment type="caution">
    <text evidence="8">The sequence shown here is derived from an EMBL/GenBank/DDBJ whole genome shotgun (WGS) entry which is preliminary data.</text>
</comment>
<feature type="compositionally biased region" description="Basic and acidic residues" evidence="5">
    <location>
        <begin position="182"/>
        <end position="198"/>
    </location>
</feature>
<feature type="region of interest" description="Disordered" evidence="5">
    <location>
        <begin position="1"/>
        <end position="28"/>
    </location>
</feature>
<dbReference type="GeneID" id="116187064"/>
<dbReference type="STRING" id="22663.A0A218X9V4"/>
<name>A0A218X9V4_PUNGR</name>
<dbReference type="OrthoDB" id="8062037at2759"/>
<keyword evidence="1" id="KW-0479">Metal-binding</keyword>
<reference evidence="10" key="1">
    <citation type="journal article" date="2017" name="Plant J.">
        <title>The pomegranate (Punica granatum L.) genome and the genomics of punicalagin biosynthesis.</title>
        <authorList>
            <person name="Qin G."/>
            <person name="Xu C."/>
            <person name="Ming R."/>
            <person name="Tang H."/>
            <person name="Guyot R."/>
            <person name="Kramer E.M."/>
            <person name="Hu Y."/>
            <person name="Yi X."/>
            <person name="Qi Y."/>
            <person name="Xu X."/>
            <person name="Gao Z."/>
            <person name="Pan H."/>
            <person name="Jian J."/>
            <person name="Tian Y."/>
            <person name="Yue Z."/>
            <person name="Xu Y."/>
        </authorList>
    </citation>
    <scope>NUCLEOTIDE SEQUENCE [LARGE SCALE GENOMIC DNA]</scope>
    <source>
        <strain evidence="10">cv. Dabenzi</strain>
    </source>
</reference>
<evidence type="ECO:0000256" key="1">
    <source>
        <dbReference type="ARBA" id="ARBA00022723"/>
    </source>
</evidence>
<keyword evidence="11" id="KW-1185">Reference proteome</keyword>
<dbReference type="InterPro" id="IPR052788">
    <property type="entry name" value="RING-type_E3_ligase_ATL"/>
</dbReference>
<dbReference type="SMART" id="SM00184">
    <property type="entry name" value="RING"/>
    <property type="match status" value="1"/>
</dbReference>
<evidence type="ECO:0000256" key="4">
    <source>
        <dbReference type="PROSITE-ProRule" id="PRU00175"/>
    </source>
</evidence>
<evidence type="ECO:0000313" key="11">
    <source>
        <dbReference type="Proteomes" id="UP000233551"/>
    </source>
</evidence>
<evidence type="ECO:0000313" key="9">
    <source>
        <dbReference type="EMBL" id="PKI71701.1"/>
    </source>
</evidence>
<dbReference type="AlphaFoldDB" id="A0A218X9V4"/>
<reference evidence="8" key="2">
    <citation type="submission" date="2017-06" db="EMBL/GenBank/DDBJ databases">
        <title>The pomegranate genome and the genomics of punicalagin biosynthesis.</title>
        <authorList>
            <person name="Xu C."/>
        </authorList>
    </citation>
    <scope>NUCLEOTIDE SEQUENCE [LARGE SCALE GENOMIC DNA]</scope>
    <source>
        <tissue evidence="8">Fresh leaf</tissue>
    </source>
</reference>
<dbReference type="EMBL" id="PGOL01000362">
    <property type="protein sequence ID" value="PKI71701.1"/>
    <property type="molecule type" value="Genomic_DNA"/>
</dbReference>
<accession>A0A218X9V4</accession>
<feature type="region of interest" description="Disordered" evidence="5">
    <location>
        <begin position="163"/>
        <end position="198"/>
    </location>
</feature>
<keyword evidence="6" id="KW-0812">Transmembrane</keyword>
<keyword evidence="3" id="KW-0862">Zinc</keyword>
<evidence type="ECO:0000313" key="8">
    <source>
        <dbReference type="EMBL" id="OWM81162.1"/>
    </source>
</evidence>
<sequence>MTRPFRFLGDGGSPPAASDATSNGGSADGGSPAGSDFVLILAALLCALICVLGLVAVARCACLRRPSQANPADPKANRGLKKKILRSLPKLTIAPESAAGFSDCAICLGELAVGDEIRVLPQCGHAFHVTCVDTWLRSHSSCPSCRQILAAPAAARRCEKCGSVPAASSSGGGGAEAGDPVDEARLKRTEDDANRFLP</sequence>
<dbReference type="EMBL" id="MTKT01002214">
    <property type="protein sequence ID" value="OWM81162.1"/>
    <property type="molecule type" value="Genomic_DNA"/>
</dbReference>
<keyword evidence="6" id="KW-1133">Transmembrane helix</keyword>
<dbReference type="Proteomes" id="UP000233551">
    <property type="component" value="Unassembled WGS sequence"/>
</dbReference>
<dbReference type="Pfam" id="PF13639">
    <property type="entry name" value="zf-RING_2"/>
    <property type="match status" value="1"/>
</dbReference>
<organism evidence="8 10">
    <name type="scientific">Punica granatum</name>
    <name type="common">Pomegranate</name>
    <dbReference type="NCBI Taxonomy" id="22663"/>
    <lineage>
        <taxon>Eukaryota</taxon>
        <taxon>Viridiplantae</taxon>
        <taxon>Streptophyta</taxon>
        <taxon>Embryophyta</taxon>
        <taxon>Tracheophyta</taxon>
        <taxon>Spermatophyta</taxon>
        <taxon>Magnoliopsida</taxon>
        <taxon>eudicotyledons</taxon>
        <taxon>Gunneridae</taxon>
        <taxon>Pentapetalae</taxon>
        <taxon>rosids</taxon>
        <taxon>malvids</taxon>
        <taxon>Myrtales</taxon>
        <taxon>Lythraceae</taxon>
        <taxon>Punica</taxon>
    </lineage>
</organism>
<feature type="transmembrane region" description="Helical" evidence="6">
    <location>
        <begin position="37"/>
        <end position="58"/>
    </location>
</feature>
<evidence type="ECO:0000259" key="7">
    <source>
        <dbReference type="PROSITE" id="PS50089"/>
    </source>
</evidence>
<proteinExistence type="predicted"/>
<dbReference type="PANTHER" id="PTHR45798:SF97">
    <property type="entry name" value="ALCOHOL-SENSITIVE RING FINGER PROTEIN 1"/>
    <property type="match status" value="1"/>
</dbReference>
<keyword evidence="2 4" id="KW-0863">Zinc-finger</keyword>